<dbReference type="PROSITE" id="PS00889">
    <property type="entry name" value="CNMP_BINDING_2"/>
    <property type="match status" value="1"/>
</dbReference>
<dbReference type="InterPro" id="IPR050866">
    <property type="entry name" value="CNG_cation_channel"/>
</dbReference>
<feature type="transmembrane region" description="Helical" evidence="10">
    <location>
        <begin position="331"/>
        <end position="350"/>
    </location>
</feature>
<accession>A0A914BDE4</accession>
<dbReference type="FunFam" id="2.60.120.10:FF:000002">
    <property type="entry name" value="Cyclic nucleotide gated channel alpha 1a"/>
    <property type="match status" value="1"/>
</dbReference>
<evidence type="ECO:0000256" key="9">
    <source>
        <dbReference type="SAM" id="MobiDB-lite"/>
    </source>
</evidence>
<comment type="subcellular location">
    <subcellularLocation>
        <location evidence="1">Membrane</location>
        <topology evidence="1">Multi-pass membrane protein</topology>
    </subcellularLocation>
</comment>
<keyword evidence="6 10" id="KW-0472">Membrane</keyword>
<keyword evidence="3 10" id="KW-0812">Transmembrane</keyword>
<keyword evidence="4 10" id="KW-1133">Transmembrane helix</keyword>
<dbReference type="PANTHER" id="PTHR45638">
    <property type="entry name" value="CYCLIC NUCLEOTIDE-GATED CATION CHANNEL SUBUNIT A"/>
    <property type="match status" value="1"/>
</dbReference>
<dbReference type="FunFam" id="1.10.287.630:FF:000001">
    <property type="entry name" value="Cyclic nucleotide-gated channel alpha 3"/>
    <property type="match status" value="1"/>
</dbReference>
<dbReference type="GeneID" id="119741680"/>
<evidence type="ECO:0000256" key="7">
    <source>
        <dbReference type="ARBA" id="ARBA00023286"/>
    </source>
</evidence>
<feature type="compositionally biased region" description="Acidic residues" evidence="9">
    <location>
        <begin position="52"/>
        <end position="64"/>
    </location>
</feature>
<dbReference type="InterPro" id="IPR018490">
    <property type="entry name" value="cNMP-bd_dom_sf"/>
</dbReference>
<feature type="domain" description="Cyclic nucleotide-binding" evidence="11">
    <location>
        <begin position="435"/>
        <end position="560"/>
    </location>
</feature>
<feature type="region of interest" description="Disordered" evidence="9">
    <location>
        <begin position="848"/>
        <end position="872"/>
    </location>
</feature>
<organism evidence="12 13">
    <name type="scientific">Patiria miniata</name>
    <name type="common">Bat star</name>
    <name type="synonym">Asterina miniata</name>
    <dbReference type="NCBI Taxonomy" id="46514"/>
    <lineage>
        <taxon>Eukaryota</taxon>
        <taxon>Metazoa</taxon>
        <taxon>Echinodermata</taxon>
        <taxon>Eleutherozoa</taxon>
        <taxon>Asterozoa</taxon>
        <taxon>Asteroidea</taxon>
        <taxon>Valvatacea</taxon>
        <taxon>Valvatida</taxon>
        <taxon>Asterinidae</taxon>
        <taxon>Patiria</taxon>
    </lineage>
</organism>
<reference evidence="12" key="1">
    <citation type="submission" date="2022-11" db="UniProtKB">
        <authorList>
            <consortium name="EnsemblMetazoa"/>
        </authorList>
    </citation>
    <scope>IDENTIFICATION</scope>
</reference>
<dbReference type="GO" id="GO:0005249">
    <property type="term" value="F:voltage-gated potassium channel activity"/>
    <property type="evidence" value="ECO:0007669"/>
    <property type="project" value="InterPro"/>
</dbReference>
<feature type="transmembrane region" description="Helical" evidence="10">
    <location>
        <begin position="261"/>
        <end position="280"/>
    </location>
</feature>
<dbReference type="Gene3D" id="1.10.287.630">
    <property type="entry name" value="Helix hairpin bin"/>
    <property type="match status" value="1"/>
</dbReference>
<dbReference type="InterPro" id="IPR018488">
    <property type="entry name" value="cNMP-bd_CS"/>
</dbReference>
<dbReference type="GO" id="GO:0005221">
    <property type="term" value="F:intracellularly cyclic nucleotide-activated monoatomic cation channel activity"/>
    <property type="evidence" value="ECO:0007669"/>
    <property type="project" value="InterPro"/>
</dbReference>
<feature type="region of interest" description="Disordered" evidence="9">
    <location>
        <begin position="554"/>
        <end position="614"/>
    </location>
</feature>
<keyword evidence="2" id="KW-0813">Transport</keyword>
<feature type="compositionally biased region" description="Basic and acidic residues" evidence="9">
    <location>
        <begin position="554"/>
        <end position="576"/>
    </location>
</feature>
<dbReference type="SMART" id="SM00100">
    <property type="entry name" value="cNMP"/>
    <property type="match status" value="1"/>
</dbReference>
<protein>
    <recommendedName>
        <fullName evidence="11">Cyclic nucleotide-binding domain-containing protein</fullName>
    </recommendedName>
</protein>
<evidence type="ECO:0000256" key="8">
    <source>
        <dbReference type="ARBA" id="ARBA00023303"/>
    </source>
</evidence>
<dbReference type="Gene3D" id="2.60.120.10">
    <property type="entry name" value="Jelly Rolls"/>
    <property type="match status" value="1"/>
</dbReference>
<evidence type="ECO:0000256" key="10">
    <source>
        <dbReference type="SAM" id="Phobius"/>
    </source>
</evidence>
<dbReference type="AlphaFoldDB" id="A0A914BDE4"/>
<evidence type="ECO:0000313" key="12">
    <source>
        <dbReference type="EnsemblMetazoa" id="XP_038073452.1"/>
    </source>
</evidence>
<evidence type="ECO:0000313" key="13">
    <source>
        <dbReference type="Proteomes" id="UP000887568"/>
    </source>
</evidence>
<dbReference type="Gene3D" id="1.10.287.70">
    <property type="match status" value="1"/>
</dbReference>
<dbReference type="OMA" id="VNIRIAF"/>
<evidence type="ECO:0000259" key="11">
    <source>
        <dbReference type="PROSITE" id="PS50042"/>
    </source>
</evidence>
<dbReference type="SUPFAM" id="SSF81324">
    <property type="entry name" value="Voltage-gated potassium channels"/>
    <property type="match status" value="1"/>
</dbReference>
<dbReference type="Pfam" id="PF00520">
    <property type="entry name" value="Ion_trans"/>
    <property type="match status" value="1"/>
</dbReference>
<dbReference type="Pfam" id="PF00027">
    <property type="entry name" value="cNMP_binding"/>
    <property type="match status" value="1"/>
</dbReference>
<dbReference type="PROSITE" id="PS00888">
    <property type="entry name" value="CNMP_BINDING_1"/>
    <property type="match status" value="1"/>
</dbReference>
<keyword evidence="13" id="KW-1185">Reference proteome</keyword>
<dbReference type="InterPro" id="IPR005821">
    <property type="entry name" value="Ion_trans_dom"/>
</dbReference>
<dbReference type="InterPro" id="IPR014710">
    <property type="entry name" value="RmlC-like_jellyroll"/>
</dbReference>
<dbReference type="SUPFAM" id="SSF51206">
    <property type="entry name" value="cAMP-binding domain-like"/>
    <property type="match status" value="1"/>
</dbReference>
<dbReference type="OrthoDB" id="421226at2759"/>
<feature type="transmembrane region" description="Helical" evidence="10">
    <location>
        <begin position="103"/>
        <end position="127"/>
    </location>
</feature>
<evidence type="ECO:0000256" key="4">
    <source>
        <dbReference type="ARBA" id="ARBA00022989"/>
    </source>
</evidence>
<sequence>MATSTMVTTVWAYTRRRHRSTVHPPSDLNIGGNMANREPDRRVNFPAAEQVGTDEQEEQGDSTEEERRRNETFYQARKRQIREYFETRFAEADFVIDPEGDKIYVWMGLVTFAVLYNVWMIILRIAFREMREEIVNRRVFGTIDFASDVVFFLDILVNIRIAFLDQGLLVKDPRRLIAYYRKSVRFKLDILAMIPLGTMALLLGELADKDVFNVHFDVDSDNILIPVLRLPRLLKWHTMETFTSMCDTRTSNPNRVRAFKLIMYLGVIIHWIGCFYYMLSDMEGFGSNDWVYPAEEASQGLLRKYILCIYWSMMTLTTIGETDPPHNDIEYVFTGITFLVGVFLFAAVVGNVGDVISNMNAARQEFTTKMDAIKFYMNHRKVPDVLQTRVKKWSDYAWSRTQALDDQTFLEILPPRLRAEIAIHVHLETLKKVKIFEDCEQGLLCELVLKLRSQIFSPGDYICRRGEIGREMYIINHGKVQVVVQDAETQQSMVVATLSEGNYFGEISLLKLDEGQNRRTADVVSLGYSELLCLSKKDLMQALVEYPDAKKVLEKHGRDRMEKNKEAARMQRRKSEATLQVPGQEQLPKGSDDKAGGNGSEQADGNGRAGAGGQAGEIGLRAQIELISKLAMKGKEMSELRHIINELRNFDSMSTKAKIHQLSHKCDELWKKLRQKDLDLKRALRRISELESRITAGTNGIGRAPRRFSQALVKRSRSLHLTAYDEGSLDDESSLWASLDSGDGTENGYSPTGLSNGHGPHWAGGLTGKDNPRTPSTDKSPEHSPRRDKYVKEVIVPGIQVNGKVKQEPVTMKWEVFADEEQSDQANDSEIEKTMSQLRPAIASLALPASGRGSGSISDASCYSDASLDSDL</sequence>
<evidence type="ECO:0000256" key="2">
    <source>
        <dbReference type="ARBA" id="ARBA00022448"/>
    </source>
</evidence>
<name>A0A914BDE4_PATMI</name>
<dbReference type="Proteomes" id="UP000887568">
    <property type="component" value="Unplaced"/>
</dbReference>
<dbReference type="PRINTS" id="PR01463">
    <property type="entry name" value="EAGCHANLFMLY"/>
</dbReference>
<proteinExistence type="predicted"/>
<dbReference type="CDD" id="cd00038">
    <property type="entry name" value="CAP_ED"/>
    <property type="match status" value="1"/>
</dbReference>
<dbReference type="EnsemblMetazoa" id="XM_038217524.1">
    <property type="protein sequence ID" value="XP_038073452.1"/>
    <property type="gene ID" value="LOC119741680"/>
</dbReference>
<dbReference type="GO" id="GO:0016020">
    <property type="term" value="C:membrane"/>
    <property type="evidence" value="ECO:0007669"/>
    <property type="project" value="UniProtKB-SubCell"/>
</dbReference>
<dbReference type="InterPro" id="IPR003938">
    <property type="entry name" value="K_chnl_volt-dep_EAG/ELK/ERG"/>
</dbReference>
<feature type="region of interest" description="Disordered" evidence="9">
    <location>
        <begin position="22"/>
        <end position="70"/>
    </location>
</feature>
<dbReference type="RefSeq" id="XP_038073452.1">
    <property type="nucleotide sequence ID" value="XM_038217524.1"/>
</dbReference>
<evidence type="ECO:0000256" key="6">
    <source>
        <dbReference type="ARBA" id="ARBA00023136"/>
    </source>
</evidence>
<evidence type="ECO:0000256" key="1">
    <source>
        <dbReference type="ARBA" id="ARBA00004141"/>
    </source>
</evidence>
<evidence type="ECO:0000256" key="5">
    <source>
        <dbReference type="ARBA" id="ARBA00023065"/>
    </source>
</evidence>
<dbReference type="InterPro" id="IPR000595">
    <property type="entry name" value="cNMP-bd_dom"/>
</dbReference>
<keyword evidence="7" id="KW-1071">Ligand-gated ion channel</keyword>
<dbReference type="PROSITE" id="PS50042">
    <property type="entry name" value="CNMP_BINDING_3"/>
    <property type="match status" value="1"/>
</dbReference>
<feature type="region of interest" description="Disordered" evidence="9">
    <location>
        <begin position="737"/>
        <end position="788"/>
    </location>
</feature>
<keyword evidence="5" id="KW-0406">Ion transport</keyword>
<dbReference type="GO" id="GO:0044877">
    <property type="term" value="F:protein-containing complex binding"/>
    <property type="evidence" value="ECO:0007669"/>
    <property type="project" value="TreeGrafter"/>
</dbReference>
<dbReference type="PANTHER" id="PTHR45638:SF13">
    <property type="entry name" value="CYCLIC NUCLEOTIDE-BINDING DOMAIN-CONTAINING PROTEIN"/>
    <property type="match status" value="1"/>
</dbReference>
<feature type="compositionally biased region" description="Basic and acidic residues" evidence="9">
    <location>
        <begin position="779"/>
        <end position="788"/>
    </location>
</feature>
<evidence type="ECO:0000256" key="3">
    <source>
        <dbReference type="ARBA" id="ARBA00022692"/>
    </source>
</evidence>
<keyword evidence="8" id="KW-0407">Ion channel</keyword>